<dbReference type="AlphaFoldDB" id="A0A1R3VN86"/>
<dbReference type="GO" id="GO:0016779">
    <property type="term" value="F:nucleotidyltransferase activity"/>
    <property type="evidence" value="ECO:0007669"/>
    <property type="project" value="InterPro"/>
</dbReference>
<name>A0A1R3VN86_9GAMM</name>
<dbReference type="SUPFAM" id="SSF81301">
    <property type="entry name" value="Nucleotidyltransferase"/>
    <property type="match status" value="1"/>
</dbReference>
<dbReference type="EMBL" id="FTPK01000001">
    <property type="protein sequence ID" value="SIT65944.1"/>
    <property type="molecule type" value="Genomic_DNA"/>
</dbReference>
<protein>
    <submittedName>
        <fullName evidence="2">Type I restriction enzyme, S subunit</fullName>
    </submittedName>
</protein>
<dbReference type="Gene3D" id="3.30.460.10">
    <property type="entry name" value="Beta Polymerase, domain 2"/>
    <property type="match status" value="1"/>
</dbReference>
<proteinExistence type="predicted"/>
<dbReference type="Proteomes" id="UP000223759">
    <property type="component" value="Unassembled WGS sequence"/>
</dbReference>
<accession>A0A1R3VN86</accession>
<dbReference type="InterPro" id="IPR043519">
    <property type="entry name" value="NT_sf"/>
</dbReference>
<evidence type="ECO:0000313" key="2">
    <source>
        <dbReference type="EMBL" id="SIT65944.1"/>
    </source>
</evidence>
<keyword evidence="3" id="KW-1185">Reference proteome</keyword>
<dbReference type="CDD" id="cd05403">
    <property type="entry name" value="NT_KNTase_like"/>
    <property type="match status" value="1"/>
</dbReference>
<sequence>MEKALDIEQRHAEIARDILQRFVSDKKVLVFGSRATGTAKPFSDLDLAILGEDPLPLPLMAAIREAFAESDLPYKVDIVDWAAVTPRFRDVISSHAREL</sequence>
<evidence type="ECO:0000313" key="3">
    <source>
        <dbReference type="Proteomes" id="UP000223759"/>
    </source>
</evidence>
<evidence type="ECO:0000259" key="1">
    <source>
        <dbReference type="Pfam" id="PF01909"/>
    </source>
</evidence>
<dbReference type="RefSeq" id="WP_076754469.1">
    <property type="nucleotide sequence ID" value="NZ_CP023018.1"/>
</dbReference>
<reference evidence="2 3" key="1">
    <citation type="submission" date="2017-01" db="EMBL/GenBank/DDBJ databases">
        <authorList>
            <person name="Mah S.A."/>
            <person name="Swanson W.J."/>
            <person name="Moy G.W."/>
            <person name="Vacquier V.D."/>
        </authorList>
    </citation>
    <scope>NUCLEOTIDE SEQUENCE [LARGE SCALE GENOMIC DNA]</scope>
    <source>
        <strain evidence="2 3">M9</strain>
    </source>
</reference>
<dbReference type="Pfam" id="PF01909">
    <property type="entry name" value="NTP_transf_2"/>
    <property type="match status" value="1"/>
</dbReference>
<feature type="domain" description="Polymerase nucleotidyl transferase" evidence="1">
    <location>
        <begin position="15"/>
        <end position="95"/>
    </location>
</feature>
<dbReference type="STRING" id="233100.SAMN05216526_0399"/>
<dbReference type="InterPro" id="IPR002934">
    <property type="entry name" value="Polymerase_NTP_transf_dom"/>
</dbReference>
<gene>
    <name evidence="2" type="ORF">SAMN05216526_0399</name>
</gene>
<organism evidence="2 3">
    <name type="scientific">Ectothiorhodosinus mongolicus</name>
    <dbReference type="NCBI Taxonomy" id="233100"/>
    <lineage>
        <taxon>Bacteria</taxon>
        <taxon>Pseudomonadati</taxon>
        <taxon>Pseudomonadota</taxon>
        <taxon>Gammaproteobacteria</taxon>
        <taxon>Chromatiales</taxon>
        <taxon>Ectothiorhodospiraceae</taxon>
        <taxon>Ectothiorhodosinus</taxon>
    </lineage>
</organism>